<name>A0ABR2M3D6_9ASPA</name>
<dbReference type="PANTHER" id="PTHR10223">
    <property type="entry name" value="26S PROTEASOME NON-ATPASE REGULATORY SUBUNIT 4"/>
    <property type="match status" value="1"/>
</dbReference>
<dbReference type="Gene3D" id="3.40.50.410">
    <property type="entry name" value="von Willebrand factor, type A domain"/>
    <property type="match status" value="1"/>
</dbReference>
<organism evidence="2 3">
    <name type="scientific">Platanthera guangdongensis</name>
    <dbReference type="NCBI Taxonomy" id="2320717"/>
    <lineage>
        <taxon>Eukaryota</taxon>
        <taxon>Viridiplantae</taxon>
        <taxon>Streptophyta</taxon>
        <taxon>Embryophyta</taxon>
        <taxon>Tracheophyta</taxon>
        <taxon>Spermatophyta</taxon>
        <taxon>Magnoliopsida</taxon>
        <taxon>Liliopsida</taxon>
        <taxon>Asparagales</taxon>
        <taxon>Orchidaceae</taxon>
        <taxon>Orchidoideae</taxon>
        <taxon>Orchideae</taxon>
        <taxon>Orchidinae</taxon>
        <taxon>Platanthera</taxon>
    </lineage>
</organism>
<protein>
    <submittedName>
        <fullName evidence="2">26S proteasome non-ATPase regulatory subunit 4</fullName>
    </submittedName>
</protein>
<evidence type="ECO:0000259" key="1">
    <source>
        <dbReference type="Pfam" id="PF13519"/>
    </source>
</evidence>
<accession>A0ABR2M3D6</accession>
<dbReference type="InterPro" id="IPR002035">
    <property type="entry name" value="VWF_A"/>
</dbReference>
<sequence length="81" mass="9109">MVIEAAMICIDNSEWMRNRDCAPTRFQAQYDAVFPLCRAKIQLNPENTVGVMTMDGERARVLVTPTNDLGKILGCMHAMSF</sequence>
<dbReference type="InterPro" id="IPR036465">
    <property type="entry name" value="vWFA_dom_sf"/>
</dbReference>
<comment type="caution">
    <text evidence="2">The sequence shown here is derived from an EMBL/GenBank/DDBJ whole genome shotgun (WGS) entry which is preliminary data.</text>
</comment>
<dbReference type="Pfam" id="PF13519">
    <property type="entry name" value="VWA_2"/>
    <property type="match status" value="1"/>
</dbReference>
<dbReference type="PANTHER" id="PTHR10223:SF0">
    <property type="entry name" value="26S PROTEASOME NON-ATPASE REGULATORY SUBUNIT 4"/>
    <property type="match status" value="1"/>
</dbReference>
<dbReference type="GO" id="GO:0000502">
    <property type="term" value="C:proteasome complex"/>
    <property type="evidence" value="ECO:0007669"/>
    <property type="project" value="UniProtKB-KW"/>
</dbReference>
<gene>
    <name evidence="2" type="primary">MBP1</name>
    <name evidence="2" type="ORF">KSP40_PGU003565</name>
</gene>
<keyword evidence="3" id="KW-1185">Reference proteome</keyword>
<evidence type="ECO:0000313" key="2">
    <source>
        <dbReference type="EMBL" id="KAK8958602.1"/>
    </source>
</evidence>
<dbReference type="EMBL" id="JBBWWR010000012">
    <property type="protein sequence ID" value="KAK8958602.1"/>
    <property type="molecule type" value="Genomic_DNA"/>
</dbReference>
<feature type="domain" description="VWFA" evidence="1">
    <location>
        <begin position="7"/>
        <end position="79"/>
    </location>
</feature>
<proteinExistence type="predicted"/>
<dbReference type="SUPFAM" id="SSF53300">
    <property type="entry name" value="vWA-like"/>
    <property type="match status" value="1"/>
</dbReference>
<dbReference type="InterPro" id="IPR027040">
    <property type="entry name" value="PSMD4"/>
</dbReference>
<reference evidence="2 3" key="1">
    <citation type="journal article" date="2022" name="Nat. Plants">
        <title>Genomes of leafy and leafless Platanthera orchids illuminate the evolution of mycoheterotrophy.</title>
        <authorList>
            <person name="Li M.H."/>
            <person name="Liu K.W."/>
            <person name="Li Z."/>
            <person name="Lu H.C."/>
            <person name="Ye Q.L."/>
            <person name="Zhang D."/>
            <person name="Wang J.Y."/>
            <person name="Li Y.F."/>
            <person name="Zhong Z.M."/>
            <person name="Liu X."/>
            <person name="Yu X."/>
            <person name="Liu D.K."/>
            <person name="Tu X.D."/>
            <person name="Liu B."/>
            <person name="Hao Y."/>
            <person name="Liao X.Y."/>
            <person name="Jiang Y.T."/>
            <person name="Sun W.H."/>
            <person name="Chen J."/>
            <person name="Chen Y.Q."/>
            <person name="Ai Y."/>
            <person name="Zhai J.W."/>
            <person name="Wu S.S."/>
            <person name="Zhou Z."/>
            <person name="Hsiao Y.Y."/>
            <person name="Wu W.L."/>
            <person name="Chen Y.Y."/>
            <person name="Lin Y.F."/>
            <person name="Hsu J.L."/>
            <person name="Li C.Y."/>
            <person name="Wang Z.W."/>
            <person name="Zhao X."/>
            <person name="Zhong W.Y."/>
            <person name="Ma X.K."/>
            <person name="Ma L."/>
            <person name="Huang J."/>
            <person name="Chen G.Z."/>
            <person name="Huang M.Z."/>
            <person name="Huang L."/>
            <person name="Peng D.H."/>
            <person name="Luo Y.B."/>
            <person name="Zou S.Q."/>
            <person name="Chen S.P."/>
            <person name="Lan S."/>
            <person name="Tsai W.C."/>
            <person name="Van de Peer Y."/>
            <person name="Liu Z.J."/>
        </authorList>
    </citation>
    <scope>NUCLEOTIDE SEQUENCE [LARGE SCALE GENOMIC DNA]</scope>
    <source>
        <strain evidence="2">Lor288</strain>
    </source>
</reference>
<dbReference type="Proteomes" id="UP001412067">
    <property type="component" value="Unassembled WGS sequence"/>
</dbReference>
<keyword evidence="2" id="KW-0647">Proteasome</keyword>
<evidence type="ECO:0000313" key="3">
    <source>
        <dbReference type="Proteomes" id="UP001412067"/>
    </source>
</evidence>